<accession>A0A918FLR7</accession>
<comment type="caution">
    <text evidence="2">The sequence shown here is derived from an EMBL/GenBank/DDBJ whole genome shotgun (WGS) entry which is preliminary data.</text>
</comment>
<reference evidence="2" key="2">
    <citation type="submission" date="2020-09" db="EMBL/GenBank/DDBJ databases">
        <authorList>
            <person name="Sun Q."/>
            <person name="Ohkuma M."/>
        </authorList>
    </citation>
    <scope>NUCLEOTIDE SEQUENCE</scope>
    <source>
        <strain evidence="2">JCM 4346</strain>
    </source>
</reference>
<dbReference type="EMBL" id="BMSX01000028">
    <property type="protein sequence ID" value="GGR52446.1"/>
    <property type="molecule type" value="Genomic_DNA"/>
</dbReference>
<gene>
    <name evidence="2" type="ORF">GCM10010251_81890</name>
</gene>
<keyword evidence="1" id="KW-0472">Membrane</keyword>
<protein>
    <recommendedName>
        <fullName evidence="4">MFS transporter</fullName>
    </recommendedName>
</protein>
<evidence type="ECO:0008006" key="4">
    <source>
        <dbReference type="Google" id="ProtNLM"/>
    </source>
</evidence>
<organism evidence="2 3">
    <name type="scientific">Streptomyces aurantiogriseus</name>
    <dbReference type="NCBI Taxonomy" id="66870"/>
    <lineage>
        <taxon>Bacteria</taxon>
        <taxon>Bacillati</taxon>
        <taxon>Actinomycetota</taxon>
        <taxon>Actinomycetes</taxon>
        <taxon>Kitasatosporales</taxon>
        <taxon>Streptomycetaceae</taxon>
        <taxon>Streptomyces</taxon>
    </lineage>
</organism>
<feature type="transmembrane region" description="Helical" evidence="1">
    <location>
        <begin position="21"/>
        <end position="45"/>
    </location>
</feature>
<evidence type="ECO:0000313" key="2">
    <source>
        <dbReference type="EMBL" id="GGR52446.1"/>
    </source>
</evidence>
<dbReference type="InterPro" id="IPR036259">
    <property type="entry name" value="MFS_trans_sf"/>
</dbReference>
<dbReference type="Gene3D" id="1.20.1250.20">
    <property type="entry name" value="MFS general substrate transporter like domains"/>
    <property type="match status" value="1"/>
</dbReference>
<sequence length="164" mass="17219">MTVRDRHGRAGTGLGRRSLRVRLVLFVSVTLVVVCAAMALTTVFVQRVYLLGDLDQRVTDAAERSQGGLQRRTGGATEHYPVRMGATAMGWTLGFGRLGSMLAPPLLGLIIGAGLAFQWNFYALAVPGVIGAVLIALVPRAPEAEALAEHGGAGGTARPLAEQT</sequence>
<dbReference type="AlphaFoldDB" id="A0A918FLR7"/>
<dbReference type="SUPFAM" id="SSF103473">
    <property type="entry name" value="MFS general substrate transporter"/>
    <property type="match status" value="1"/>
</dbReference>
<name>A0A918FLR7_9ACTN</name>
<keyword evidence="1" id="KW-1133">Transmembrane helix</keyword>
<feature type="transmembrane region" description="Helical" evidence="1">
    <location>
        <begin position="88"/>
        <end position="112"/>
    </location>
</feature>
<feature type="transmembrane region" description="Helical" evidence="1">
    <location>
        <begin position="119"/>
        <end position="138"/>
    </location>
</feature>
<evidence type="ECO:0000313" key="3">
    <source>
        <dbReference type="Proteomes" id="UP000658320"/>
    </source>
</evidence>
<dbReference type="Proteomes" id="UP000658320">
    <property type="component" value="Unassembled WGS sequence"/>
</dbReference>
<keyword evidence="3" id="KW-1185">Reference proteome</keyword>
<dbReference type="RefSeq" id="WP_373312260.1">
    <property type="nucleotide sequence ID" value="NZ_BMSX01000028.1"/>
</dbReference>
<reference evidence="2" key="1">
    <citation type="journal article" date="2014" name="Int. J. Syst. Evol. Microbiol.">
        <title>Complete genome sequence of Corynebacterium casei LMG S-19264T (=DSM 44701T), isolated from a smear-ripened cheese.</title>
        <authorList>
            <consortium name="US DOE Joint Genome Institute (JGI-PGF)"/>
            <person name="Walter F."/>
            <person name="Albersmeier A."/>
            <person name="Kalinowski J."/>
            <person name="Ruckert C."/>
        </authorList>
    </citation>
    <scope>NUCLEOTIDE SEQUENCE</scope>
    <source>
        <strain evidence="2">JCM 4346</strain>
    </source>
</reference>
<keyword evidence="1" id="KW-0812">Transmembrane</keyword>
<proteinExistence type="predicted"/>
<evidence type="ECO:0000256" key="1">
    <source>
        <dbReference type="SAM" id="Phobius"/>
    </source>
</evidence>